<reference evidence="2" key="1">
    <citation type="journal article" date="2011" name="Genome Biol.">
        <title>The draft genome of the carcinogenic human liver fluke Clonorchis sinensis.</title>
        <authorList>
            <person name="Wang X."/>
            <person name="Chen W."/>
            <person name="Huang Y."/>
            <person name="Sun J."/>
            <person name="Men J."/>
            <person name="Liu H."/>
            <person name="Luo F."/>
            <person name="Guo L."/>
            <person name="Lv X."/>
            <person name="Deng C."/>
            <person name="Zhou C."/>
            <person name="Fan Y."/>
            <person name="Li X."/>
            <person name="Huang L."/>
            <person name="Hu Y."/>
            <person name="Liang C."/>
            <person name="Hu X."/>
            <person name="Xu J."/>
            <person name="Yu X."/>
        </authorList>
    </citation>
    <scope>NUCLEOTIDE SEQUENCE [LARGE SCALE GENOMIC DNA]</scope>
    <source>
        <strain evidence="2">Henan</strain>
    </source>
</reference>
<gene>
    <name evidence="2" type="ORF">CLF_106478</name>
</gene>
<name>G7YF89_CLOSI</name>
<dbReference type="EMBL" id="DF143176">
    <property type="protein sequence ID" value="GAA51622.1"/>
    <property type="molecule type" value="Genomic_DNA"/>
</dbReference>
<keyword evidence="1" id="KW-1133">Transmembrane helix</keyword>
<reference key="2">
    <citation type="submission" date="2011-10" db="EMBL/GenBank/DDBJ databases">
        <title>The genome and transcriptome sequence of Clonorchis sinensis provide insights into the carcinogenic liver fluke.</title>
        <authorList>
            <person name="Wang X."/>
            <person name="Huang Y."/>
            <person name="Chen W."/>
            <person name="Liu H."/>
            <person name="Guo L."/>
            <person name="Chen Y."/>
            <person name="Luo F."/>
            <person name="Zhou W."/>
            <person name="Sun J."/>
            <person name="Mao Q."/>
            <person name="Liang P."/>
            <person name="Zhou C."/>
            <person name="Tian Y."/>
            <person name="Men J."/>
            <person name="Lv X."/>
            <person name="Huang L."/>
            <person name="Zhou J."/>
            <person name="Hu Y."/>
            <person name="Li R."/>
            <person name="Zhang F."/>
            <person name="Lei H."/>
            <person name="Li X."/>
            <person name="Hu X."/>
            <person name="Liang C."/>
            <person name="Xu J."/>
            <person name="Wu Z."/>
            <person name="Yu X."/>
        </authorList>
    </citation>
    <scope>NUCLEOTIDE SEQUENCE</scope>
    <source>
        <strain>Henan</strain>
    </source>
</reference>
<organism evidence="2 3">
    <name type="scientific">Clonorchis sinensis</name>
    <name type="common">Chinese liver fluke</name>
    <dbReference type="NCBI Taxonomy" id="79923"/>
    <lineage>
        <taxon>Eukaryota</taxon>
        <taxon>Metazoa</taxon>
        <taxon>Spiralia</taxon>
        <taxon>Lophotrochozoa</taxon>
        <taxon>Platyhelminthes</taxon>
        <taxon>Trematoda</taxon>
        <taxon>Digenea</taxon>
        <taxon>Opisthorchiida</taxon>
        <taxon>Opisthorchiata</taxon>
        <taxon>Opisthorchiidae</taxon>
        <taxon>Clonorchis</taxon>
    </lineage>
</organism>
<evidence type="ECO:0000313" key="2">
    <source>
        <dbReference type="EMBL" id="GAA51622.1"/>
    </source>
</evidence>
<keyword evidence="3" id="KW-1185">Reference proteome</keyword>
<protein>
    <submittedName>
        <fullName evidence="2">Uncharacterized protein</fullName>
    </submittedName>
</protein>
<keyword evidence="1" id="KW-0812">Transmembrane</keyword>
<accession>G7YF89</accession>
<proteinExistence type="predicted"/>
<keyword evidence="1" id="KW-0472">Membrane</keyword>
<feature type="non-terminal residue" evidence="2">
    <location>
        <position position="67"/>
    </location>
</feature>
<dbReference type="AlphaFoldDB" id="G7YF89"/>
<dbReference type="Proteomes" id="UP000008909">
    <property type="component" value="Unassembled WGS sequence"/>
</dbReference>
<sequence>MECSTSTRRGVIIGATVTIVISAVALIIIAVLYALATNVGLMVSRKTVQQATTDPEELRTFAPWLLE</sequence>
<evidence type="ECO:0000256" key="1">
    <source>
        <dbReference type="SAM" id="Phobius"/>
    </source>
</evidence>
<evidence type="ECO:0000313" key="3">
    <source>
        <dbReference type="Proteomes" id="UP000008909"/>
    </source>
</evidence>
<feature type="transmembrane region" description="Helical" evidence="1">
    <location>
        <begin position="12"/>
        <end position="36"/>
    </location>
</feature>